<feature type="transmembrane region" description="Helical" evidence="3">
    <location>
        <begin position="320"/>
        <end position="341"/>
    </location>
</feature>
<evidence type="ECO:0000259" key="4">
    <source>
        <dbReference type="Pfam" id="PF10181"/>
    </source>
</evidence>
<sequence>MLTTAPHLLIRRPSPTTAEFTVTTRPPTTLPLRLALLALVPLRLVVGGFSLLLLWSIYLLSPYALPAPSKAIDASLLSITTLLRALHNVALSPPGVLARRLAATTPLVLLLPTAVVLLWASLRRVHKTESLLVLRGLGIQTSSSSGSYLAGTATRFIPTEKIRDVLVNEAFRGTEVADNYKLKISDKAPFSQGYNERINTIPEVDPILCYIRLPIYIGTMLTTTPYLLIRRPSPTTVEFTVTTRPPTTLPLRLALLALVPLRLVVGGFSLLFLWSIYLLSPYALPAPSQALDAPLLSPTTLLRALHNVALSPPGLLARRLAAATPLALLLPTAVVLLWASLRRVHKTESLLVLRGLGIQTSSSAGSYLAGTATRFIPTEKIRDVLVNEAFRGFEVRHYLVVVVEGEGELVVVFSGLLPRRRIVETVWRGVRGCLWEEGGKH</sequence>
<keyword evidence="6" id="KW-1185">Reference proteome</keyword>
<evidence type="ECO:0000256" key="1">
    <source>
        <dbReference type="ARBA" id="ARBA00004687"/>
    </source>
</evidence>
<comment type="pathway">
    <text evidence="1">Glycolipid biosynthesis; glycosylphosphatidylinositol-anchor biosynthesis.</text>
</comment>
<dbReference type="STRING" id="100787.A0A0G4M8J4"/>
<feature type="transmembrane region" description="Helical" evidence="3">
    <location>
        <begin position="34"/>
        <end position="60"/>
    </location>
</feature>
<keyword evidence="3" id="KW-1133">Transmembrane helix</keyword>
<dbReference type="InterPro" id="IPR044215">
    <property type="entry name" value="PIG-H"/>
</dbReference>
<proteinExistence type="inferred from homology"/>
<feature type="transmembrane region" description="Helical" evidence="3">
    <location>
        <begin position="253"/>
        <end position="277"/>
    </location>
</feature>
<organism evidence="5 6">
    <name type="scientific">Verticillium longisporum</name>
    <name type="common">Verticillium dahliae var. longisporum</name>
    <dbReference type="NCBI Taxonomy" id="100787"/>
    <lineage>
        <taxon>Eukaryota</taxon>
        <taxon>Fungi</taxon>
        <taxon>Dikarya</taxon>
        <taxon>Ascomycota</taxon>
        <taxon>Pezizomycotina</taxon>
        <taxon>Sordariomycetes</taxon>
        <taxon>Hypocreomycetidae</taxon>
        <taxon>Glomerellales</taxon>
        <taxon>Plectosphaerellaceae</taxon>
        <taxon>Verticillium</taxon>
    </lineage>
</organism>
<dbReference type="UniPathway" id="UPA00196"/>
<comment type="similarity">
    <text evidence="2">Belongs to the PIGH family.</text>
</comment>
<evidence type="ECO:0000256" key="2">
    <source>
        <dbReference type="ARBA" id="ARBA00009610"/>
    </source>
</evidence>
<reference evidence="5 6" key="1">
    <citation type="submission" date="2015-05" db="EMBL/GenBank/DDBJ databases">
        <authorList>
            <person name="Wang D.B."/>
            <person name="Wang M."/>
        </authorList>
    </citation>
    <scope>NUCLEOTIDE SEQUENCE [LARGE SCALE GENOMIC DNA]</scope>
    <source>
        <strain evidence="5">VL1</strain>
    </source>
</reference>
<dbReference type="AlphaFoldDB" id="A0A0G4M8J4"/>
<name>A0A0G4M8J4_VERLO</name>
<feature type="transmembrane region" description="Helical" evidence="3">
    <location>
        <begin position="103"/>
        <end position="122"/>
    </location>
</feature>
<evidence type="ECO:0000313" key="6">
    <source>
        <dbReference type="Proteomes" id="UP000044602"/>
    </source>
</evidence>
<feature type="domain" description="Phosphatidylinositol N-acetylglucosaminyltransferase subunit H conserved" evidence="4">
    <location>
        <begin position="349"/>
        <end position="413"/>
    </location>
</feature>
<protein>
    <recommendedName>
        <fullName evidence="4">Phosphatidylinositol N-acetylglucosaminyltransferase subunit H conserved domain-containing protein</fullName>
    </recommendedName>
</protein>
<accession>A0A0G4M8J4</accession>
<dbReference type="EMBL" id="CVQH01021419">
    <property type="protein sequence ID" value="CRK30599.1"/>
    <property type="molecule type" value="Genomic_DNA"/>
</dbReference>
<dbReference type="PANTHER" id="PTHR15231:SF1">
    <property type="entry name" value="PHOSPHATIDYLINOSITOL N-ACETYLGLUCOSAMINYLTRANSFERASE SUBUNIT H"/>
    <property type="match status" value="1"/>
</dbReference>
<dbReference type="Pfam" id="PF10181">
    <property type="entry name" value="PIG-H"/>
    <property type="match status" value="2"/>
</dbReference>
<keyword evidence="3" id="KW-0472">Membrane</keyword>
<dbReference type="Proteomes" id="UP000044602">
    <property type="component" value="Unassembled WGS sequence"/>
</dbReference>
<gene>
    <name evidence="5" type="ORF">BN1708_015799</name>
</gene>
<evidence type="ECO:0000313" key="5">
    <source>
        <dbReference type="EMBL" id="CRK30599.1"/>
    </source>
</evidence>
<feature type="domain" description="Phosphatidylinositol N-acetylglucosaminyltransferase subunit H conserved" evidence="4">
    <location>
        <begin position="130"/>
        <end position="177"/>
    </location>
</feature>
<keyword evidence="3" id="KW-0812">Transmembrane</keyword>
<dbReference type="GO" id="GO:0006506">
    <property type="term" value="P:GPI anchor biosynthetic process"/>
    <property type="evidence" value="ECO:0007669"/>
    <property type="project" value="UniProtKB-UniPathway"/>
</dbReference>
<dbReference type="GO" id="GO:0000506">
    <property type="term" value="C:glycosylphosphatidylinositol-N-acetylglucosaminyltransferase (GPI-GnT) complex"/>
    <property type="evidence" value="ECO:0007669"/>
    <property type="project" value="InterPro"/>
</dbReference>
<dbReference type="PANTHER" id="PTHR15231">
    <property type="entry name" value="PHOSPHATIDYLINOSITOL N-ACETYLGLUCOSAMINYLTRANSFERASE SUBUNIT H"/>
    <property type="match status" value="1"/>
</dbReference>
<dbReference type="InterPro" id="IPR019328">
    <property type="entry name" value="PIGH-H_dom"/>
</dbReference>
<evidence type="ECO:0000256" key="3">
    <source>
        <dbReference type="SAM" id="Phobius"/>
    </source>
</evidence>